<evidence type="ECO:0000256" key="2">
    <source>
        <dbReference type="SAM" id="MobiDB-lite"/>
    </source>
</evidence>
<dbReference type="Proteomes" id="UP001470230">
    <property type="component" value="Unassembled WGS sequence"/>
</dbReference>
<feature type="compositionally biased region" description="Low complexity" evidence="2">
    <location>
        <begin position="72"/>
        <end position="89"/>
    </location>
</feature>
<keyword evidence="5" id="KW-1185">Reference proteome</keyword>
<accession>A0ABR2JSP5</accession>
<dbReference type="PROSITE" id="PS50033">
    <property type="entry name" value="UBX"/>
    <property type="match status" value="1"/>
</dbReference>
<feature type="coiled-coil region" evidence="1">
    <location>
        <begin position="103"/>
        <end position="141"/>
    </location>
</feature>
<feature type="domain" description="UBX" evidence="3">
    <location>
        <begin position="166"/>
        <end position="245"/>
    </location>
</feature>
<dbReference type="SUPFAM" id="SSF54236">
    <property type="entry name" value="Ubiquitin-like"/>
    <property type="match status" value="1"/>
</dbReference>
<organism evidence="4 5">
    <name type="scientific">Tritrichomonas musculus</name>
    <dbReference type="NCBI Taxonomy" id="1915356"/>
    <lineage>
        <taxon>Eukaryota</taxon>
        <taxon>Metamonada</taxon>
        <taxon>Parabasalia</taxon>
        <taxon>Tritrichomonadida</taxon>
        <taxon>Tritrichomonadidae</taxon>
        <taxon>Tritrichomonas</taxon>
    </lineage>
</organism>
<proteinExistence type="predicted"/>
<dbReference type="InterPro" id="IPR001012">
    <property type="entry name" value="UBX_dom"/>
</dbReference>
<dbReference type="InterPro" id="IPR050730">
    <property type="entry name" value="UBX_domain-protein"/>
</dbReference>
<protein>
    <recommendedName>
        <fullName evidence="3">UBX domain-containing protein</fullName>
    </recommendedName>
</protein>
<evidence type="ECO:0000256" key="1">
    <source>
        <dbReference type="SAM" id="Coils"/>
    </source>
</evidence>
<dbReference type="Gene3D" id="3.10.20.90">
    <property type="entry name" value="Phosphatidylinositol 3-kinase Catalytic Subunit, Chain A, domain 1"/>
    <property type="match status" value="1"/>
</dbReference>
<gene>
    <name evidence="4" type="ORF">M9Y10_044562</name>
</gene>
<feature type="region of interest" description="Disordered" evidence="2">
    <location>
        <begin position="66"/>
        <end position="89"/>
    </location>
</feature>
<keyword evidence="1" id="KW-0175">Coiled coil</keyword>
<sequence length="252" mass="28876">MSTEERTNWAPAFSKLGYSLEQVLSMTTTEFTNCRDYLESEGYKPGPIKEPTEAEIEAAILKDIREQRKNPQRNQRQQNRNPIRNQNRVRVPPPMVQLTQEQIDKIVKEQEETETLIKQQNKEYKEAEAEMQKKIDSKKAEAVKLSSKFSEVIENAKNIPPEPEKSANGAITIAITLPNGNRIMRNFLKTENAQDVIFWCAEKIMNLETPPVIKEFELKMPTGGSLNNTKTLEEQGITGRTMLNALLIKQKE</sequence>
<dbReference type="PANTHER" id="PTHR23322">
    <property type="entry name" value="FAS-ASSOCIATED PROTEIN"/>
    <property type="match status" value="1"/>
</dbReference>
<evidence type="ECO:0000313" key="5">
    <source>
        <dbReference type="Proteomes" id="UP001470230"/>
    </source>
</evidence>
<dbReference type="EMBL" id="JAPFFF010000009">
    <property type="protein sequence ID" value="KAK8881924.1"/>
    <property type="molecule type" value="Genomic_DNA"/>
</dbReference>
<reference evidence="4 5" key="1">
    <citation type="submission" date="2024-04" db="EMBL/GenBank/DDBJ databases">
        <title>Tritrichomonas musculus Genome.</title>
        <authorList>
            <person name="Alves-Ferreira E."/>
            <person name="Grigg M."/>
            <person name="Lorenzi H."/>
            <person name="Galac M."/>
        </authorList>
    </citation>
    <scope>NUCLEOTIDE SEQUENCE [LARGE SCALE GENOMIC DNA]</scope>
    <source>
        <strain evidence="4 5">EAF2021</strain>
    </source>
</reference>
<name>A0ABR2JSP5_9EUKA</name>
<comment type="caution">
    <text evidence="4">The sequence shown here is derived from an EMBL/GenBank/DDBJ whole genome shotgun (WGS) entry which is preliminary data.</text>
</comment>
<evidence type="ECO:0000259" key="3">
    <source>
        <dbReference type="PROSITE" id="PS50033"/>
    </source>
</evidence>
<evidence type="ECO:0000313" key="4">
    <source>
        <dbReference type="EMBL" id="KAK8881924.1"/>
    </source>
</evidence>
<dbReference type="InterPro" id="IPR029071">
    <property type="entry name" value="Ubiquitin-like_domsf"/>
</dbReference>